<dbReference type="EMBL" id="CACRXK020005004">
    <property type="protein sequence ID" value="CAB4004805.1"/>
    <property type="molecule type" value="Genomic_DNA"/>
</dbReference>
<evidence type="ECO:0000313" key="3">
    <source>
        <dbReference type="EMBL" id="CAB4004805.1"/>
    </source>
</evidence>
<dbReference type="SUPFAM" id="SSF51735">
    <property type="entry name" value="NAD(P)-binding Rossmann-fold domains"/>
    <property type="match status" value="1"/>
</dbReference>
<evidence type="ECO:0000256" key="2">
    <source>
        <dbReference type="ARBA" id="ARBA00023002"/>
    </source>
</evidence>
<dbReference type="Proteomes" id="UP001152795">
    <property type="component" value="Unassembled WGS sequence"/>
</dbReference>
<protein>
    <submittedName>
        <fullName evidence="3">Uncharacterized protein</fullName>
    </submittedName>
</protein>
<dbReference type="AlphaFoldDB" id="A0A7D9I995"/>
<dbReference type="Gene3D" id="3.40.50.720">
    <property type="entry name" value="NAD(P)-binding Rossmann-like Domain"/>
    <property type="match status" value="1"/>
</dbReference>
<gene>
    <name evidence="3" type="ORF">PACLA_8A019063</name>
</gene>
<sequence>MKLEGCTAVVTGGARGIGKAITKALLQNKAKVYFLDVDTIEGKNVQTELDEEFGKGFALFYSCDVANTDQFKGIIPTIWTTCLINSGVCCIRVT</sequence>
<feature type="non-terminal residue" evidence="3">
    <location>
        <position position="94"/>
    </location>
</feature>
<dbReference type="GO" id="GO:0005737">
    <property type="term" value="C:cytoplasm"/>
    <property type="evidence" value="ECO:0007669"/>
    <property type="project" value="TreeGrafter"/>
</dbReference>
<comment type="similarity">
    <text evidence="1">Belongs to the short-chain dehydrogenases/reductases (SDR) family.</text>
</comment>
<reference evidence="3" key="1">
    <citation type="submission" date="2020-04" db="EMBL/GenBank/DDBJ databases">
        <authorList>
            <person name="Alioto T."/>
            <person name="Alioto T."/>
            <person name="Gomez Garrido J."/>
        </authorList>
    </citation>
    <scope>NUCLEOTIDE SEQUENCE</scope>
    <source>
        <strain evidence="3">A484AB</strain>
    </source>
</reference>
<keyword evidence="2" id="KW-0560">Oxidoreductase</keyword>
<name>A0A7D9I995_PARCT</name>
<accession>A0A7D9I995</accession>
<keyword evidence="4" id="KW-1185">Reference proteome</keyword>
<dbReference type="PANTHER" id="PTHR44229:SF5">
    <property type="entry name" value="15-HYDROXYPROSTAGLANDIN DEHYDROGENASE [NAD(+)]"/>
    <property type="match status" value="1"/>
</dbReference>
<comment type="caution">
    <text evidence="3">The sequence shown here is derived from an EMBL/GenBank/DDBJ whole genome shotgun (WGS) entry which is preliminary data.</text>
</comment>
<organism evidence="3 4">
    <name type="scientific">Paramuricea clavata</name>
    <name type="common">Red gorgonian</name>
    <name type="synonym">Violescent sea-whip</name>
    <dbReference type="NCBI Taxonomy" id="317549"/>
    <lineage>
        <taxon>Eukaryota</taxon>
        <taxon>Metazoa</taxon>
        <taxon>Cnidaria</taxon>
        <taxon>Anthozoa</taxon>
        <taxon>Octocorallia</taxon>
        <taxon>Malacalcyonacea</taxon>
        <taxon>Plexauridae</taxon>
        <taxon>Paramuricea</taxon>
    </lineage>
</organism>
<dbReference type="PANTHER" id="PTHR44229">
    <property type="entry name" value="15-HYDROXYPROSTAGLANDIN DEHYDROGENASE [NAD(+)]"/>
    <property type="match status" value="1"/>
</dbReference>
<dbReference type="OrthoDB" id="37659at2759"/>
<evidence type="ECO:0000313" key="4">
    <source>
        <dbReference type="Proteomes" id="UP001152795"/>
    </source>
</evidence>
<dbReference type="GO" id="GO:0016616">
    <property type="term" value="F:oxidoreductase activity, acting on the CH-OH group of donors, NAD or NADP as acceptor"/>
    <property type="evidence" value="ECO:0007669"/>
    <property type="project" value="TreeGrafter"/>
</dbReference>
<evidence type="ECO:0000256" key="1">
    <source>
        <dbReference type="ARBA" id="ARBA00006484"/>
    </source>
</evidence>
<dbReference type="Pfam" id="PF00106">
    <property type="entry name" value="adh_short"/>
    <property type="match status" value="1"/>
</dbReference>
<proteinExistence type="inferred from homology"/>
<dbReference type="InterPro" id="IPR002347">
    <property type="entry name" value="SDR_fam"/>
</dbReference>
<dbReference type="InterPro" id="IPR036291">
    <property type="entry name" value="NAD(P)-bd_dom_sf"/>
</dbReference>